<dbReference type="Proteomes" id="UP001242288">
    <property type="component" value="Unassembled WGS sequence"/>
</dbReference>
<accession>A0AAP5BBL7</accession>
<dbReference type="EMBL" id="JAPKHW010000007">
    <property type="protein sequence ID" value="MCX4145898.1"/>
    <property type="molecule type" value="Genomic_DNA"/>
</dbReference>
<evidence type="ECO:0000313" key="4">
    <source>
        <dbReference type="Proteomes" id="UP001242288"/>
    </source>
</evidence>
<keyword evidence="3" id="KW-1185">Reference proteome</keyword>
<sequence>MKYKYATLAAPGREMPTTDALTLMHVPEKFDVTKWPREVEAFLHKTTNPHHKAMLKNYLRHLLLEVAGYWDQIIVPELTVDEPMYRVGDRRQMHVLTGKVAVEGFYREAAETRQNVMGARTMNMGVDDYGVTTEAVWTHVVPGVCLKDHGIDADPAAHYLMTHHLFQIFTYTNEPKPKLIAERIYDDPESYTYEKLAPADVVTPEIARELLAPFLARATLD</sequence>
<evidence type="ECO:0000313" key="3">
    <source>
        <dbReference type="Proteomes" id="UP001209412"/>
    </source>
</evidence>
<reference evidence="2" key="1">
    <citation type="submission" date="2022-06" db="EMBL/GenBank/DDBJ databases">
        <title>PHB producers.</title>
        <authorList>
            <person name="Besaury L."/>
        </authorList>
    </citation>
    <scope>NUCLEOTIDE SEQUENCE</scope>
    <source>
        <strain evidence="2 3">SEWS6</strain>
    </source>
</reference>
<comment type="caution">
    <text evidence="2">The sequence shown here is derived from an EMBL/GenBank/DDBJ whole genome shotgun (WGS) entry which is preliminary data.</text>
</comment>
<dbReference type="AlphaFoldDB" id="A0AAP5BBL7"/>
<dbReference type="EMBL" id="JAMXWF010000007">
    <property type="protein sequence ID" value="MDQ6407726.1"/>
    <property type="molecule type" value="Genomic_DNA"/>
</dbReference>
<dbReference type="Proteomes" id="UP001209412">
    <property type="component" value="Unassembled WGS sequence"/>
</dbReference>
<dbReference type="RefSeq" id="WP_266257694.1">
    <property type="nucleotide sequence ID" value="NZ_JAMXWF010000007.1"/>
</dbReference>
<name>A0AAP5BBL7_9BURK</name>
<evidence type="ECO:0000313" key="1">
    <source>
        <dbReference type="EMBL" id="MCX4145898.1"/>
    </source>
</evidence>
<proteinExistence type="predicted"/>
<protein>
    <submittedName>
        <fullName evidence="2">Uncharacterized protein</fullName>
    </submittedName>
</protein>
<evidence type="ECO:0000313" key="2">
    <source>
        <dbReference type="EMBL" id="MDQ6407726.1"/>
    </source>
</evidence>
<gene>
    <name evidence="2" type="ORF">NIE36_10995</name>
    <name evidence="1" type="ORF">OSB80_11020</name>
</gene>
<organism evidence="2 4">
    <name type="scientific">Paraburkholderia madseniana</name>
    <dbReference type="NCBI Taxonomy" id="2599607"/>
    <lineage>
        <taxon>Bacteria</taxon>
        <taxon>Pseudomonadati</taxon>
        <taxon>Pseudomonadota</taxon>
        <taxon>Betaproteobacteria</taxon>
        <taxon>Burkholderiales</taxon>
        <taxon>Burkholderiaceae</taxon>
        <taxon>Paraburkholderia</taxon>
    </lineage>
</organism>